<proteinExistence type="predicted"/>
<feature type="compositionally biased region" description="Basic and acidic residues" evidence="1">
    <location>
        <begin position="169"/>
        <end position="190"/>
    </location>
</feature>
<accession>A0A6P6AL14</accession>
<evidence type="ECO:0000313" key="3">
    <source>
        <dbReference type="RefSeq" id="XP_022765505.1"/>
    </source>
</evidence>
<name>A0A6P6AL14_DURZI</name>
<dbReference type="AlphaFoldDB" id="A0A6P6AL14"/>
<gene>
    <name evidence="3" type="primary">LOC111310372</name>
</gene>
<dbReference type="PANTHER" id="PTHR46635">
    <property type="entry name" value="GLYCOSYL TRANSFERASE FAMILY 1 PROTEIN"/>
    <property type="match status" value="1"/>
</dbReference>
<dbReference type="RefSeq" id="XP_022765505.1">
    <property type="nucleotide sequence ID" value="XM_022909770.1"/>
</dbReference>
<dbReference type="KEGG" id="dzi:111310372"/>
<sequence length="200" mass="22828">MYFLPSDMEALPPMPNDDGHWSAWVVPTTSFLEFVMFSRMFVDSLDALHSNSIEVNMCLLGSSDLEVYLIMDRKNNVSVGYWNFWSMSGLTIVGGGWSTLSHALVCSKSNIQLNNEKNLWGRYFNLTLLKSMDEDLAEAADDDDGPRKMWLWPLTGEVHWQGIYEGEGRKIQGEDGQKEENKGKLLERMRNGNRQRPLGL</sequence>
<organism evidence="2 3">
    <name type="scientific">Durio zibethinus</name>
    <name type="common">Durian</name>
    <dbReference type="NCBI Taxonomy" id="66656"/>
    <lineage>
        <taxon>Eukaryota</taxon>
        <taxon>Viridiplantae</taxon>
        <taxon>Streptophyta</taxon>
        <taxon>Embryophyta</taxon>
        <taxon>Tracheophyta</taxon>
        <taxon>Spermatophyta</taxon>
        <taxon>Magnoliopsida</taxon>
        <taxon>eudicotyledons</taxon>
        <taxon>Gunneridae</taxon>
        <taxon>Pentapetalae</taxon>
        <taxon>rosids</taxon>
        <taxon>malvids</taxon>
        <taxon>Malvales</taxon>
        <taxon>Malvaceae</taxon>
        <taxon>Helicteroideae</taxon>
        <taxon>Durio</taxon>
    </lineage>
</organism>
<evidence type="ECO:0000256" key="1">
    <source>
        <dbReference type="SAM" id="MobiDB-lite"/>
    </source>
</evidence>
<feature type="region of interest" description="Disordered" evidence="1">
    <location>
        <begin position="169"/>
        <end position="200"/>
    </location>
</feature>
<evidence type="ECO:0000313" key="2">
    <source>
        <dbReference type="Proteomes" id="UP000515121"/>
    </source>
</evidence>
<protein>
    <submittedName>
        <fullName evidence="3">Uncharacterized protein LOC111310372</fullName>
    </submittedName>
</protein>
<dbReference type="PANTHER" id="PTHR46635:SF2">
    <property type="entry name" value="GLYCOSYL TRANSFERASE FAMILY 1 DOMAIN-CONTAINING PROTEIN"/>
    <property type="match status" value="1"/>
</dbReference>
<dbReference type="GeneID" id="111310372"/>
<keyword evidence="2" id="KW-1185">Reference proteome</keyword>
<dbReference type="OrthoDB" id="1002350at2759"/>
<dbReference type="Proteomes" id="UP000515121">
    <property type="component" value="Unplaced"/>
</dbReference>
<reference evidence="3" key="1">
    <citation type="submission" date="2025-08" db="UniProtKB">
        <authorList>
            <consortium name="RefSeq"/>
        </authorList>
    </citation>
    <scope>IDENTIFICATION</scope>
    <source>
        <tissue evidence="3">Fruit stalk</tissue>
    </source>
</reference>